<name>A0ABQ8S150_PERAM</name>
<evidence type="ECO:0000313" key="3">
    <source>
        <dbReference type="Proteomes" id="UP001148838"/>
    </source>
</evidence>
<evidence type="ECO:0000313" key="2">
    <source>
        <dbReference type="EMBL" id="KAJ4427630.1"/>
    </source>
</evidence>
<sequence>MCPEMLGFRVMTFKTVIFTGTFFFPQTKDTLSVVFAVVLCDMYSNQVAEVHFMYGKADGNAALAHRSYQEKYPDRRIGRGGRIVWPPRSPDLSPIDFYLWGYLKSLVYSSPVPNMESLRNRIVADCEEIRNTPGIWDRVRRAMRHRYEACIQAGEFNEDSIVGATDNKKTANHNTLLPSSVVVITEDVQNVHLLLEYRPHIDVSLTCEYDPKLQEYCVCPQNMPQFDSEGIPNQAPETNKPMILNGPTCRNREGSDQETFDPSTGEPYD</sequence>
<reference evidence="2 3" key="1">
    <citation type="journal article" date="2022" name="Allergy">
        <title>Genome assembly and annotation of Periplaneta americana reveal a comprehensive cockroach allergen profile.</title>
        <authorList>
            <person name="Wang L."/>
            <person name="Xiong Q."/>
            <person name="Saelim N."/>
            <person name="Wang L."/>
            <person name="Nong W."/>
            <person name="Wan A.T."/>
            <person name="Shi M."/>
            <person name="Liu X."/>
            <person name="Cao Q."/>
            <person name="Hui J.H.L."/>
            <person name="Sookrung N."/>
            <person name="Leung T.F."/>
            <person name="Tungtrongchitr A."/>
            <person name="Tsui S.K.W."/>
        </authorList>
    </citation>
    <scope>NUCLEOTIDE SEQUENCE [LARGE SCALE GENOMIC DNA]</scope>
    <source>
        <strain evidence="2">PWHHKU_190912</strain>
    </source>
</reference>
<dbReference type="PANTHER" id="PTHR47326:SF1">
    <property type="entry name" value="HTH PSQ-TYPE DOMAIN-CONTAINING PROTEIN"/>
    <property type="match status" value="1"/>
</dbReference>
<accession>A0ABQ8S150</accession>
<comment type="caution">
    <text evidence="2">The sequence shown here is derived from an EMBL/GenBank/DDBJ whole genome shotgun (WGS) entry which is preliminary data.</text>
</comment>
<keyword evidence="3" id="KW-1185">Reference proteome</keyword>
<dbReference type="Gene3D" id="3.30.420.10">
    <property type="entry name" value="Ribonuclease H-like superfamily/Ribonuclease H"/>
    <property type="match status" value="1"/>
</dbReference>
<organism evidence="2 3">
    <name type="scientific">Periplaneta americana</name>
    <name type="common">American cockroach</name>
    <name type="synonym">Blatta americana</name>
    <dbReference type="NCBI Taxonomy" id="6978"/>
    <lineage>
        <taxon>Eukaryota</taxon>
        <taxon>Metazoa</taxon>
        <taxon>Ecdysozoa</taxon>
        <taxon>Arthropoda</taxon>
        <taxon>Hexapoda</taxon>
        <taxon>Insecta</taxon>
        <taxon>Pterygota</taxon>
        <taxon>Neoptera</taxon>
        <taxon>Polyneoptera</taxon>
        <taxon>Dictyoptera</taxon>
        <taxon>Blattodea</taxon>
        <taxon>Blattoidea</taxon>
        <taxon>Blattidae</taxon>
        <taxon>Blattinae</taxon>
        <taxon>Periplaneta</taxon>
    </lineage>
</organism>
<protein>
    <recommendedName>
        <fullName evidence="4">DUF4817 domain-containing protein</fullName>
    </recommendedName>
</protein>
<dbReference type="PANTHER" id="PTHR47326">
    <property type="entry name" value="TRANSPOSABLE ELEMENT TC3 TRANSPOSASE-LIKE PROTEIN"/>
    <property type="match status" value="1"/>
</dbReference>
<dbReference type="Proteomes" id="UP001148838">
    <property type="component" value="Unassembled WGS sequence"/>
</dbReference>
<dbReference type="InterPro" id="IPR036397">
    <property type="entry name" value="RNaseH_sf"/>
</dbReference>
<evidence type="ECO:0000256" key="1">
    <source>
        <dbReference type="SAM" id="MobiDB-lite"/>
    </source>
</evidence>
<evidence type="ECO:0008006" key="4">
    <source>
        <dbReference type="Google" id="ProtNLM"/>
    </source>
</evidence>
<feature type="region of interest" description="Disordered" evidence="1">
    <location>
        <begin position="228"/>
        <end position="269"/>
    </location>
</feature>
<gene>
    <name evidence="2" type="ORF">ANN_25278</name>
</gene>
<proteinExistence type="predicted"/>
<dbReference type="EMBL" id="JAJSOF020000038">
    <property type="protein sequence ID" value="KAJ4427630.1"/>
    <property type="molecule type" value="Genomic_DNA"/>
</dbReference>